<feature type="compositionally biased region" description="Polar residues" evidence="1">
    <location>
        <begin position="364"/>
        <end position="373"/>
    </location>
</feature>
<accession>A0A2N3N1S6</accession>
<feature type="region of interest" description="Disordered" evidence="1">
    <location>
        <begin position="744"/>
        <end position="770"/>
    </location>
</feature>
<dbReference type="VEuPathDB" id="FungiDB:jhhlp_007132"/>
<evidence type="ECO:0000256" key="1">
    <source>
        <dbReference type="SAM" id="MobiDB-lite"/>
    </source>
</evidence>
<evidence type="ECO:0000313" key="4">
    <source>
        <dbReference type="Proteomes" id="UP000233524"/>
    </source>
</evidence>
<feature type="region of interest" description="Disordered" evidence="1">
    <location>
        <begin position="680"/>
        <end position="726"/>
    </location>
</feature>
<feature type="region of interest" description="Disordered" evidence="1">
    <location>
        <begin position="180"/>
        <end position="215"/>
    </location>
</feature>
<feature type="compositionally biased region" description="Polar residues" evidence="1">
    <location>
        <begin position="533"/>
        <end position="544"/>
    </location>
</feature>
<dbReference type="Proteomes" id="UP000233524">
    <property type="component" value="Unassembled WGS sequence"/>
</dbReference>
<keyword evidence="2" id="KW-1133">Transmembrane helix</keyword>
<feature type="compositionally biased region" description="Basic and acidic residues" evidence="1">
    <location>
        <begin position="141"/>
        <end position="167"/>
    </location>
</feature>
<dbReference type="STRING" id="41688.A0A2N3N1S6"/>
<feature type="compositionally biased region" description="Pro residues" evidence="1">
    <location>
        <begin position="349"/>
        <end position="361"/>
    </location>
</feature>
<evidence type="ECO:0000313" key="3">
    <source>
        <dbReference type="EMBL" id="PKS06384.1"/>
    </source>
</evidence>
<feature type="compositionally biased region" description="Basic and acidic residues" evidence="1">
    <location>
        <begin position="389"/>
        <end position="400"/>
    </location>
</feature>
<feature type="transmembrane region" description="Helical" evidence="2">
    <location>
        <begin position="12"/>
        <end position="38"/>
    </location>
</feature>
<organism evidence="3 4">
    <name type="scientific">Lomentospora prolificans</name>
    <dbReference type="NCBI Taxonomy" id="41688"/>
    <lineage>
        <taxon>Eukaryota</taxon>
        <taxon>Fungi</taxon>
        <taxon>Dikarya</taxon>
        <taxon>Ascomycota</taxon>
        <taxon>Pezizomycotina</taxon>
        <taxon>Sordariomycetes</taxon>
        <taxon>Hypocreomycetidae</taxon>
        <taxon>Microascales</taxon>
        <taxon>Microascaceae</taxon>
        <taxon>Lomentospora</taxon>
    </lineage>
</organism>
<keyword evidence="2" id="KW-0472">Membrane</keyword>
<gene>
    <name evidence="3" type="ORF">jhhlp_007132</name>
</gene>
<feature type="compositionally biased region" description="Acidic residues" evidence="1">
    <location>
        <begin position="570"/>
        <end position="582"/>
    </location>
</feature>
<feature type="compositionally biased region" description="Basic and acidic residues" evidence="1">
    <location>
        <begin position="96"/>
        <end position="133"/>
    </location>
</feature>
<comment type="caution">
    <text evidence="3">The sequence shown here is derived from an EMBL/GenBank/DDBJ whole genome shotgun (WGS) entry which is preliminary data.</text>
</comment>
<keyword evidence="4" id="KW-1185">Reference proteome</keyword>
<sequence>MAPALHRRDESTALKVGLISAAVIASVSVIALVVYLTIGRLRNKQFLEACKKDPYLTKREFSRRRKLSVAQRIEEEEDQRRLILRKTLNSRQSSRNRSEAGIDSNDRHPSNDGRRKSYESESKDMDREREMKAWEAGLGQEQERDVGENRPFLDPRPVMMERSRPKPHVETLIRPRRSNSLTRTPLLAEPDLDEELDREPERALPSTRPRNEDHTAGVALWERRQHSRKSANHEDIYLRGTSPAPVQPHQHKSVRAATAEVLPPTGQFLRVSSGQVKAVEMKHIKFAPPMRARAASMEPLNPGQQSPQPTPPSGVSINSSSLTTPPPSGPLPPVPGSGKRARSHSAAPSPFPDLVFPPPPTVRIRSTSPQKNGFLSPDMQPPISPLSQQRDRSLSWDRQQRARPRATSHENLLISPPPQRIRSVSPTHMPRRKPVPSRSVTPKASSDAIAPATELQPVRTLSRRPSASSIMATPVEFIAKTPLPTTRVPVPTRAPSVVTAPEDESTIVAENTLPPPEKAFMGSPNMSDHKFLPSQSPRHVQSEAQLRRHRSPPPPQIVEIHTSPLPQAPEEPEGPEEPEEELVQFRGPGLLAEPSSPEPARRRTLRQTQSQQCLPVPRSNRNRSHSVENEKHSAQHGQLKPTAMDAASRRLRSRSFDNRPTIAPGNWQLQVSILDQTGAGFRRSSRSPSPSPPQPSDGEEETEDNSERSQTRQPARHPTPPAPNRQIRLLQTAVPVVGDVPGLQKAGSVASSESMASPPQPQTPGTPDMTDAAVLCRANFASPVKAKILMEIPPQAPSKPPPPPLFYAPMPGAISHISPPLFYSPDFTATHGLAHNPNTQYDGRGRSPYIELNYGYDTMKETFGSVIKSPSGEEAELSGRLSGPPEMPAFF</sequence>
<feature type="region of interest" description="Disordered" evidence="1">
    <location>
        <begin position="297"/>
        <end position="467"/>
    </location>
</feature>
<evidence type="ECO:0000256" key="2">
    <source>
        <dbReference type="SAM" id="Phobius"/>
    </source>
</evidence>
<name>A0A2N3N1S6_9PEZI</name>
<protein>
    <submittedName>
        <fullName evidence="3">Uncharacterized protein</fullName>
    </submittedName>
</protein>
<feature type="region of interest" description="Disordered" evidence="1">
    <location>
        <begin position="871"/>
        <end position="891"/>
    </location>
</feature>
<keyword evidence="2" id="KW-0812">Transmembrane</keyword>
<reference evidence="3 4" key="1">
    <citation type="journal article" date="2017" name="G3 (Bethesda)">
        <title>First Draft Genome Sequence of the Pathogenic Fungus Lomentospora prolificans (Formerly Scedosporium prolificans).</title>
        <authorList>
            <person name="Luo R."/>
            <person name="Zimin A."/>
            <person name="Workman R."/>
            <person name="Fan Y."/>
            <person name="Pertea G."/>
            <person name="Grossman N."/>
            <person name="Wear M.P."/>
            <person name="Jia B."/>
            <person name="Miller H."/>
            <person name="Casadevall A."/>
            <person name="Timp W."/>
            <person name="Zhang S.X."/>
            <person name="Salzberg S.L."/>
        </authorList>
    </citation>
    <scope>NUCLEOTIDE SEQUENCE [LARGE SCALE GENOMIC DNA]</scope>
    <source>
        <strain evidence="3 4">JHH-5317</strain>
    </source>
</reference>
<proteinExistence type="predicted"/>
<feature type="compositionally biased region" description="Pro residues" evidence="1">
    <location>
        <begin position="324"/>
        <end position="335"/>
    </location>
</feature>
<feature type="region of interest" description="Disordered" evidence="1">
    <location>
        <begin position="85"/>
        <end position="167"/>
    </location>
</feature>
<dbReference type="InParanoid" id="A0A2N3N1S6"/>
<dbReference type="OrthoDB" id="5222624at2759"/>
<dbReference type="EMBL" id="NLAX01001034">
    <property type="protein sequence ID" value="PKS06384.1"/>
    <property type="molecule type" value="Genomic_DNA"/>
</dbReference>
<dbReference type="AlphaFoldDB" id="A0A2N3N1S6"/>
<feature type="region of interest" description="Disordered" evidence="1">
    <location>
        <begin position="504"/>
        <end position="649"/>
    </location>
</feature>